<dbReference type="GO" id="GO:0097163">
    <property type="term" value="F:sulfur carrier activity"/>
    <property type="evidence" value="ECO:0007669"/>
    <property type="project" value="UniProtKB-UniRule"/>
</dbReference>
<dbReference type="AlphaFoldDB" id="A0A1I7E4F7"/>
<dbReference type="HAMAP" id="MF_00187">
    <property type="entry name" value="FdhD"/>
    <property type="match status" value="1"/>
</dbReference>
<feature type="active site" description="Cysteine persulfide intermediate" evidence="3">
    <location>
        <position position="128"/>
    </location>
</feature>
<comment type="caution">
    <text evidence="3">Lacks conserved residue(s) required for the propagation of feature annotation.</text>
</comment>
<proteinExistence type="inferred from homology"/>
<evidence type="ECO:0000256" key="3">
    <source>
        <dbReference type="HAMAP-Rule" id="MF_00187"/>
    </source>
</evidence>
<comment type="subcellular location">
    <subcellularLocation>
        <location evidence="3">Cytoplasm</location>
    </subcellularLocation>
</comment>
<dbReference type="PANTHER" id="PTHR30592:SF1">
    <property type="entry name" value="SULFUR CARRIER PROTEIN FDHD"/>
    <property type="match status" value="1"/>
</dbReference>
<comment type="function">
    <text evidence="3">Required for formate dehydrogenase (FDH) activity. Acts as a sulfur carrier protein that transfers sulfur from IscS to the molybdenum cofactor prior to its insertion into FDH.</text>
</comment>
<protein>
    <recommendedName>
        <fullName evidence="3">Sulfur carrier protein FdhD</fullName>
    </recommendedName>
</protein>
<dbReference type="EMBL" id="FPAW01000044">
    <property type="protein sequence ID" value="SFU18817.1"/>
    <property type="molecule type" value="Genomic_DNA"/>
</dbReference>
<dbReference type="PIRSF" id="PIRSF015626">
    <property type="entry name" value="FdhD"/>
    <property type="match status" value="1"/>
</dbReference>
<dbReference type="STRING" id="999627.SAMN05216236_1444"/>
<dbReference type="NCBIfam" id="TIGR00129">
    <property type="entry name" value="fdhD_narQ"/>
    <property type="match status" value="1"/>
</dbReference>
<keyword evidence="2 3" id="KW-0501">Molybdenum cofactor biosynthesis</keyword>
<comment type="similarity">
    <text evidence="3">Belongs to the FdhD family.</text>
</comment>
<evidence type="ECO:0000313" key="6">
    <source>
        <dbReference type="Proteomes" id="UP000182466"/>
    </source>
</evidence>
<dbReference type="InterPro" id="IPR003786">
    <property type="entry name" value="FdhD"/>
</dbReference>
<feature type="region of interest" description="Disordered" evidence="4">
    <location>
        <begin position="1"/>
        <end position="20"/>
    </location>
</feature>
<gene>
    <name evidence="3" type="primary">fdhD</name>
    <name evidence="5" type="ORF">SAMN05216236_1444</name>
</gene>
<dbReference type="Pfam" id="PF02634">
    <property type="entry name" value="FdhD-NarQ"/>
    <property type="match status" value="1"/>
</dbReference>
<keyword evidence="1 3" id="KW-0963">Cytoplasm</keyword>
<reference evidence="5 6" key="1">
    <citation type="submission" date="2016-10" db="EMBL/GenBank/DDBJ databases">
        <authorList>
            <person name="de Groot N.N."/>
        </authorList>
    </citation>
    <scope>NUCLEOTIDE SEQUENCE [LARGE SCALE GENOMIC DNA]</scope>
    <source>
        <strain evidence="5 6">CGMCC 1.10959</strain>
    </source>
</reference>
<evidence type="ECO:0000256" key="4">
    <source>
        <dbReference type="SAM" id="MobiDB-lite"/>
    </source>
</evidence>
<evidence type="ECO:0000313" key="5">
    <source>
        <dbReference type="EMBL" id="SFU18817.1"/>
    </source>
</evidence>
<dbReference type="GO" id="GO:0006777">
    <property type="term" value="P:Mo-molybdopterin cofactor biosynthetic process"/>
    <property type="evidence" value="ECO:0007669"/>
    <property type="project" value="UniProtKB-UniRule"/>
</dbReference>
<accession>A0A1I7E4F7</accession>
<name>A0A1I7E4F7_9RHOB</name>
<dbReference type="PANTHER" id="PTHR30592">
    <property type="entry name" value="FORMATE DEHYDROGENASE"/>
    <property type="match status" value="1"/>
</dbReference>
<evidence type="ECO:0000256" key="1">
    <source>
        <dbReference type="ARBA" id="ARBA00022490"/>
    </source>
</evidence>
<organism evidence="5 6">
    <name type="scientific">Sedimentitalea nanhaiensis</name>
    <dbReference type="NCBI Taxonomy" id="999627"/>
    <lineage>
        <taxon>Bacteria</taxon>
        <taxon>Pseudomonadati</taxon>
        <taxon>Pseudomonadota</taxon>
        <taxon>Alphaproteobacteria</taxon>
        <taxon>Rhodobacterales</taxon>
        <taxon>Paracoccaceae</taxon>
        <taxon>Sedimentitalea</taxon>
    </lineage>
</organism>
<evidence type="ECO:0000256" key="2">
    <source>
        <dbReference type="ARBA" id="ARBA00023150"/>
    </source>
</evidence>
<dbReference type="Proteomes" id="UP000182466">
    <property type="component" value="Unassembled WGS sequence"/>
</dbReference>
<dbReference type="Gene3D" id="3.10.20.10">
    <property type="match status" value="1"/>
</dbReference>
<keyword evidence="6" id="KW-1185">Reference proteome</keyword>
<dbReference type="GO" id="GO:0005737">
    <property type="term" value="C:cytoplasm"/>
    <property type="evidence" value="ECO:0007669"/>
    <property type="project" value="UniProtKB-SubCell"/>
</dbReference>
<sequence>MRRRHNRAASCQRRNSGMRAHRLTQSVPGVTVRHEGMHDIRRSLPEETPTALVFDGTTAAVMMASPSDIEDFAMGFALTEGFIRGLEDVMDFEVVSHAHGIEARFWLAPERAEAVHRRRRNVLGPVGCGLCGIDSLEQALRPLPVLPEGGLRVSCSTARQATDALRAHQPLHDQTRAVHAAGFMNSGGVIGLAREDVGRHNALDKLIGAMLRGGINPATGAIVLTSRVSVEMVQKTVIAGCPVLLAVSAPTAHALRLAEGARLTLAAFARGGSFDIYAHPERIQTGACHAA</sequence>
<dbReference type="SUPFAM" id="SSF53927">
    <property type="entry name" value="Cytidine deaminase-like"/>
    <property type="match status" value="1"/>
</dbReference>
<dbReference type="Gene3D" id="3.40.140.10">
    <property type="entry name" value="Cytidine Deaminase, domain 2"/>
    <property type="match status" value="1"/>
</dbReference>
<dbReference type="GO" id="GO:0016783">
    <property type="term" value="F:sulfurtransferase activity"/>
    <property type="evidence" value="ECO:0007669"/>
    <property type="project" value="InterPro"/>
</dbReference>
<dbReference type="InterPro" id="IPR016193">
    <property type="entry name" value="Cytidine_deaminase-like"/>
</dbReference>